<dbReference type="GO" id="GO:0003677">
    <property type="term" value="F:DNA binding"/>
    <property type="evidence" value="ECO:0007669"/>
    <property type="project" value="UniProtKB-KW"/>
</dbReference>
<organism evidence="5 6">
    <name type="scientific">Enterococcus canis</name>
    <dbReference type="NCBI Taxonomy" id="214095"/>
    <lineage>
        <taxon>Bacteria</taxon>
        <taxon>Bacillati</taxon>
        <taxon>Bacillota</taxon>
        <taxon>Bacilli</taxon>
        <taxon>Lactobacillales</taxon>
        <taxon>Enterococcaceae</taxon>
        <taxon>Enterococcus</taxon>
    </lineage>
</organism>
<dbReference type="Proteomes" id="UP000181884">
    <property type="component" value="Unassembled WGS sequence"/>
</dbReference>
<dbReference type="InterPro" id="IPR050639">
    <property type="entry name" value="SSR_resolvase"/>
</dbReference>
<evidence type="ECO:0000256" key="2">
    <source>
        <dbReference type="ARBA" id="ARBA00023125"/>
    </source>
</evidence>
<evidence type="ECO:0000259" key="4">
    <source>
        <dbReference type="PROSITE" id="PS51736"/>
    </source>
</evidence>
<dbReference type="GO" id="GO:0015074">
    <property type="term" value="P:DNA integration"/>
    <property type="evidence" value="ECO:0007669"/>
    <property type="project" value="UniProtKB-KW"/>
</dbReference>
<sequence>MYEKGTIMKQIGYARTTINDNDLASQIATLTAYGCDEIYHESFDSTNQQAVADLETVIQRLAAGDTLIVCQLDRLGKSTRQLTELTKLFQERALHLVSLAEAIDTRSEMGNVYFTLMEGLANMECNLIKERTLVGLNEARKKGKVGGRPKIDGRTVRKIRRLYYDKKETIQFISNKCGVSVGTCYKYINLPEEDVERIYS</sequence>
<dbReference type="PANTHER" id="PTHR30461:SF2">
    <property type="entry name" value="SERINE RECOMBINASE PINE-RELATED"/>
    <property type="match status" value="1"/>
</dbReference>
<dbReference type="InterPro" id="IPR036162">
    <property type="entry name" value="Resolvase-like_N_sf"/>
</dbReference>
<name>A0A1L8RGA0_9ENTE</name>
<evidence type="ECO:0000256" key="3">
    <source>
        <dbReference type="ARBA" id="ARBA00023172"/>
    </source>
</evidence>
<dbReference type="PROSITE" id="PS51736">
    <property type="entry name" value="RECOMBINASES_3"/>
    <property type="match status" value="1"/>
</dbReference>
<keyword evidence="2" id="KW-0238">DNA-binding</keyword>
<feature type="domain" description="Resolvase/invertase-type recombinase catalytic" evidence="4">
    <location>
        <begin position="9"/>
        <end position="143"/>
    </location>
</feature>
<dbReference type="SUPFAM" id="SSF53041">
    <property type="entry name" value="Resolvase-like"/>
    <property type="match status" value="1"/>
</dbReference>
<dbReference type="EMBL" id="JXKH01000003">
    <property type="protein sequence ID" value="OJG18764.1"/>
    <property type="molecule type" value="Genomic_DNA"/>
</dbReference>
<reference evidence="5 6" key="1">
    <citation type="submission" date="2014-12" db="EMBL/GenBank/DDBJ databases">
        <title>Draft genome sequences of 29 type strains of Enterococci.</title>
        <authorList>
            <person name="Zhong Z."/>
            <person name="Sun Z."/>
            <person name="Liu W."/>
            <person name="Zhang W."/>
            <person name="Zhang H."/>
        </authorList>
    </citation>
    <scope>NUCLEOTIDE SEQUENCE [LARGE SCALE GENOMIC DNA]</scope>
    <source>
        <strain evidence="5 6">DSM 17029</strain>
    </source>
</reference>
<keyword evidence="3" id="KW-0233">DNA recombination</keyword>
<dbReference type="PROSITE" id="PS00398">
    <property type="entry name" value="RECOMBINASES_2"/>
    <property type="match status" value="1"/>
</dbReference>
<dbReference type="CDD" id="cd03768">
    <property type="entry name" value="SR_ResInv"/>
    <property type="match status" value="1"/>
</dbReference>
<dbReference type="AlphaFoldDB" id="A0A1L8RGA0"/>
<accession>A0A1L8RGA0</accession>
<gene>
    <name evidence="5" type="ORF">RU97_GL001382</name>
</gene>
<keyword evidence="6" id="KW-1185">Reference proteome</keyword>
<evidence type="ECO:0000313" key="6">
    <source>
        <dbReference type="Proteomes" id="UP000181884"/>
    </source>
</evidence>
<dbReference type="STRING" id="214095.RU97_GL001382"/>
<dbReference type="SMART" id="SM00857">
    <property type="entry name" value="Resolvase"/>
    <property type="match status" value="1"/>
</dbReference>
<dbReference type="PROSITE" id="PS51257">
    <property type="entry name" value="PROKAR_LIPOPROTEIN"/>
    <property type="match status" value="1"/>
</dbReference>
<dbReference type="InterPro" id="IPR006119">
    <property type="entry name" value="Resolv_N"/>
</dbReference>
<proteinExistence type="predicted"/>
<comment type="caution">
    <text evidence="5">The sequence shown here is derived from an EMBL/GenBank/DDBJ whole genome shotgun (WGS) entry which is preliminary data.</text>
</comment>
<dbReference type="GO" id="GO:0000150">
    <property type="term" value="F:DNA strand exchange activity"/>
    <property type="evidence" value="ECO:0007669"/>
    <property type="project" value="InterPro"/>
</dbReference>
<dbReference type="Pfam" id="PF00239">
    <property type="entry name" value="Resolvase"/>
    <property type="match status" value="1"/>
</dbReference>
<dbReference type="InterPro" id="IPR006118">
    <property type="entry name" value="Recombinase_CS"/>
</dbReference>
<protein>
    <submittedName>
        <fullName evidence="5">Resolvase family site-specific recombinase</fullName>
    </submittedName>
</protein>
<keyword evidence="1" id="KW-0229">DNA integration</keyword>
<evidence type="ECO:0000313" key="5">
    <source>
        <dbReference type="EMBL" id="OJG18764.1"/>
    </source>
</evidence>
<dbReference type="PANTHER" id="PTHR30461">
    <property type="entry name" value="DNA-INVERTASE FROM LAMBDOID PROPHAGE"/>
    <property type="match status" value="1"/>
</dbReference>
<dbReference type="Gene3D" id="3.40.50.1390">
    <property type="entry name" value="Resolvase, N-terminal catalytic domain"/>
    <property type="match status" value="1"/>
</dbReference>
<evidence type="ECO:0000256" key="1">
    <source>
        <dbReference type="ARBA" id="ARBA00022908"/>
    </source>
</evidence>